<proteinExistence type="predicted"/>
<dbReference type="AlphaFoldDB" id="A0A3P6UGC2"/>
<name>A0A3P6UGC2_LITSI</name>
<dbReference type="Proteomes" id="UP000277928">
    <property type="component" value="Unassembled WGS sequence"/>
</dbReference>
<dbReference type="EMBL" id="UYRX01000201">
    <property type="protein sequence ID" value="VDK77294.1"/>
    <property type="molecule type" value="Genomic_DNA"/>
</dbReference>
<accession>A0A3P6UGC2</accession>
<evidence type="ECO:0000313" key="2">
    <source>
        <dbReference type="Proteomes" id="UP000277928"/>
    </source>
</evidence>
<reference evidence="1 2" key="1">
    <citation type="submission" date="2018-08" db="EMBL/GenBank/DDBJ databases">
        <authorList>
            <person name="Laetsch R D."/>
            <person name="Stevens L."/>
            <person name="Kumar S."/>
            <person name="Blaxter L. M."/>
        </authorList>
    </citation>
    <scope>NUCLEOTIDE SEQUENCE [LARGE SCALE GENOMIC DNA]</scope>
</reference>
<evidence type="ECO:0000313" key="1">
    <source>
        <dbReference type="EMBL" id="VDK77294.1"/>
    </source>
</evidence>
<gene>
    <name evidence="1" type="ORF">NLS_LOCUS3610</name>
</gene>
<sequence length="107" mass="12092">MKIINNEVYLRLQAGGSFKQIRCGYFHRYNQCSQSIITPYDDDSNGCGGGDNGGDYHKGVTVLITATDDKENVKGIVLRFNDTMLELFLSDEKITLFEFFIIGYFVS</sequence>
<organism evidence="1 2">
    <name type="scientific">Litomosoides sigmodontis</name>
    <name type="common">Filarial nematode worm</name>
    <dbReference type="NCBI Taxonomy" id="42156"/>
    <lineage>
        <taxon>Eukaryota</taxon>
        <taxon>Metazoa</taxon>
        <taxon>Ecdysozoa</taxon>
        <taxon>Nematoda</taxon>
        <taxon>Chromadorea</taxon>
        <taxon>Rhabditida</taxon>
        <taxon>Spirurina</taxon>
        <taxon>Spiruromorpha</taxon>
        <taxon>Filarioidea</taxon>
        <taxon>Onchocercidae</taxon>
        <taxon>Litomosoides</taxon>
    </lineage>
</organism>
<keyword evidence="2" id="KW-1185">Reference proteome</keyword>
<protein>
    <submittedName>
        <fullName evidence="1">Uncharacterized protein</fullName>
    </submittedName>
</protein>